<sequence>MARRKDKQGICELCGREVEERTVHHLTPKDKGGAHKETALLCRACHRQIHALFTNKELADHYDTLGKLKKQEQMQRFLKWIRKQSPDKKVKVKTASQKR</sequence>
<keyword evidence="2" id="KW-0540">Nuclease</keyword>
<dbReference type="InterPro" id="IPR003615">
    <property type="entry name" value="HNH_nuc"/>
</dbReference>
<dbReference type="Gene3D" id="1.10.30.50">
    <property type="match status" value="1"/>
</dbReference>
<keyword evidence="2" id="KW-0378">Hydrolase</keyword>
<accession>A0A419V6J5</accession>
<dbReference type="InterPro" id="IPR002711">
    <property type="entry name" value="HNH"/>
</dbReference>
<evidence type="ECO:0000313" key="2">
    <source>
        <dbReference type="EMBL" id="RKD75568.1"/>
    </source>
</evidence>
<dbReference type="OrthoDB" id="9802640at2"/>
<protein>
    <submittedName>
        <fullName evidence="2">HNH endonuclease</fullName>
    </submittedName>
</protein>
<keyword evidence="3" id="KW-1185">Reference proteome</keyword>
<dbReference type="GO" id="GO:0003676">
    <property type="term" value="F:nucleic acid binding"/>
    <property type="evidence" value="ECO:0007669"/>
    <property type="project" value="InterPro"/>
</dbReference>
<feature type="domain" description="HNH" evidence="1">
    <location>
        <begin position="11"/>
        <end position="51"/>
    </location>
</feature>
<organism evidence="2 3">
    <name type="scientific">Sinobaca qinghaiensis</name>
    <dbReference type="NCBI Taxonomy" id="342944"/>
    <lineage>
        <taxon>Bacteria</taxon>
        <taxon>Bacillati</taxon>
        <taxon>Bacillota</taxon>
        <taxon>Bacilli</taxon>
        <taxon>Bacillales</taxon>
        <taxon>Sporolactobacillaceae</taxon>
        <taxon>Sinobaca</taxon>
    </lineage>
</organism>
<evidence type="ECO:0000313" key="3">
    <source>
        <dbReference type="Proteomes" id="UP000285120"/>
    </source>
</evidence>
<evidence type="ECO:0000259" key="1">
    <source>
        <dbReference type="Pfam" id="PF01844"/>
    </source>
</evidence>
<proteinExistence type="predicted"/>
<dbReference type="PANTHER" id="PTHR37827:SF1">
    <property type="entry name" value="HNH DOMAIN-CONTAINING PROTEIN"/>
    <property type="match status" value="1"/>
</dbReference>
<dbReference type="Proteomes" id="UP000285120">
    <property type="component" value="Unassembled WGS sequence"/>
</dbReference>
<keyword evidence="2" id="KW-0255">Endonuclease</keyword>
<dbReference type="GO" id="GO:0008270">
    <property type="term" value="F:zinc ion binding"/>
    <property type="evidence" value="ECO:0007669"/>
    <property type="project" value="InterPro"/>
</dbReference>
<comment type="caution">
    <text evidence="2">The sequence shown here is derived from an EMBL/GenBank/DDBJ whole genome shotgun (WGS) entry which is preliminary data.</text>
</comment>
<dbReference type="AlphaFoldDB" id="A0A419V6J5"/>
<dbReference type="GO" id="GO:0004519">
    <property type="term" value="F:endonuclease activity"/>
    <property type="evidence" value="ECO:0007669"/>
    <property type="project" value="UniProtKB-KW"/>
</dbReference>
<name>A0A419V6J5_9BACL</name>
<dbReference type="RefSeq" id="WP_120192656.1">
    <property type="nucleotide sequence ID" value="NZ_RAPK01000007.1"/>
</dbReference>
<gene>
    <name evidence="2" type="ORF">ATL39_1269</name>
</gene>
<reference evidence="2 3" key="1">
    <citation type="submission" date="2018-09" db="EMBL/GenBank/DDBJ databases">
        <title>Genomic Encyclopedia of Archaeal and Bacterial Type Strains, Phase II (KMG-II): from individual species to whole genera.</title>
        <authorList>
            <person name="Goeker M."/>
        </authorList>
    </citation>
    <scope>NUCLEOTIDE SEQUENCE [LARGE SCALE GENOMIC DNA]</scope>
    <source>
        <strain evidence="2 3">DSM 17008</strain>
    </source>
</reference>
<dbReference type="EMBL" id="RAPK01000007">
    <property type="protein sequence ID" value="RKD75568.1"/>
    <property type="molecule type" value="Genomic_DNA"/>
</dbReference>
<dbReference type="CDD" id="cd00085">
    <property type="entry name" value="HNHc"/>
    <property type="match status" value="1"/>
</dbReference>
<dbReference type="PANTHER" id="PTHR37827">
    <property type="entry name" value="TUDOR DOMAIN-CONTAINING PROTEIN"/>
    <property type="match status" value="1"/>
</dbReference>
<dbReference type="Pfam" id="PF01844">
    <property type="entry name" value="HNH"/>
    <property type="match status" value="1"/>
</dbReference>